<name>A0ABX8QS16_9ACTN</name>
<dbReference type="RefSeq" id="WP_231334328.1">
    <property type="nucleotide sequence ID" value="NZ_CP059572.1"/>
</dbReference>
<dbReference type="Pfam" id="PF13809">
    <property type="entry name" value="Tubulin_2"/>
    <property type="match status" value="1"/>
</dbReference>
<sequence length="1074" mass="116670">MKLYHPLMFIGLGGTGCWIGSVLERRLRDEICGPDGTGFQHLRPDALRHELPAFTQFVYVDVNQADLDRLPARAVPDPRHVPATRATAHYIGLETYADSYPELARNLRLRAGPEVAGWLPPQAGEPHVTPLRRGAGQLPTIGRAVFHDTFSRGPAPALGKLRTAIGRLSSAQAAADLSGMAGGGAGDPAVVEVFVAFSVAGGTGAGLFYDFLHVVAEMFARTSIKPKIHPLVLLPSAFPDGMGGGRPAELNAARALLDLFQLVDRQNSGRSEGALLSLGGHGPATASAGAALAVAGTGGEGPGGGAASTDDEVGVRLPDLGRIEMRPGIAQTAFLFSRPVGVEPEDLRRSVVALILSLVGTELNDRTAADADQHQSFADSFLNSANERQIQARDGIGDQGVSTALAASLTVPADELADMVAGRLLADGVEQLAVPLGAAEANRSPIERFFTYTGFHDLLTRPKEDFTEPEPTHGARNLTVALGDRAESMRAALARQRSRLDRAVPEQVEAFDPGDAVARLLADHDPFRVRRIVFGHDGLGSEIEREGAHGLMVRRREPPPRPKLDDGREVTPVAPDLRDRMGGFVPVRWDHPAPARARQDQDAWYQWQTRVLWTEPWSKLARSWQPRLDRAKATLSTLIEELSERARREREDPGGRAERLSRHRSGVSYLLPAGGDLERFHQTAVQRMIAARVAAGTLPGGAREGDLLHDLLAPDGWREAFAGLRVDGSPRAAERVVDGLRKHLRNEIAASLRTAGPDHGPLLPRLADLLAEAAQGAGRLAEDELAPFRAKLAGLVPPAFTPQGRGPLKVLVTYPAAAPDPATEEYLRRTIDLPAGETATYQFTATSAESISVVLFRTSMGITEVREVRDLLRTWAGAVERPQPHDYLRWRQRTGYGFGHLATREEHRVQIMHRLLAACWNGRVTVDGDPASPISMTVRLTDEVAMTMDLQPLDRASSWGSVLHAYELCAIADDTDLRRDFCARLMREVPDGVGTQPKPPDDLYRLLRALAAEQITVIDRMLDGLHPSVRARAAHMREFWARTLPAALDREFTEVMAIRRNLRELEGAVAEQGS</sequence>
<protein>
    <recommendedName>
        <fullName evidence="4">Tubulin like</fullName>
    </recommendedName>
</protein>
<evidence type="ECO:0000313" key="2">
    <source>
        <dbReference type="EMBL" id="QXJ21191.1"/>
    </source>
</evidence>
<dbReference type="Proteomes" id="UP001049518">
    <property type="component" value="Chromosome"/>
</dbReference>
<proteinExistence type="predicted"/>
<gene>
    <name evidence="2" type="ORF">AGRA3207_002021</name>
</gene>
<evidence type="ECO:0008006" key="4">
    <source>
        <dbReference type="Google" id="ProtNLM"/>
    </source>
</evidence>
<keyword evidence="3" id="KW-1185">Reference proteome</keyword>
<dbReference type="InterPro" id="IPR025904">
    <property type="entry name" value="Tubulin-like"/>
</dbReference>
<dbReference type="Gene3D" id="3.40.50.1440">
    <property type="entry name" value="Tubulin/FtsZ, GTPase domain"/>
    <property type="match status" value="1"/>
</dbReference>
<feature type="compositionally biased region" description="Basic and acidic residues" evidence="1">
    <location>
        <begin position="554"/>
        <end position="569"/>
    </location>
</feature>
<dbReference type="EMBL" id="CP059572">
    <property type="protein sequence ID" value="QXJ21191.1"/>
    <property type="molecule type" value="Genomic_DNA"/>
</dbReference>
<evidence type="ECO:0000256" key="1">
    <source>
        <dbReference type="SAM" id="MobiDB-lite"/>
    </source>
</evidence>
<dbReference type="PROSITE" id="PS51257">
    <property type="entry name" value="PROKAR_LIPOPROTEIN"/>
    <property type="match status" value="1"/>
</dbReference>
<evidence type="ECO:0000313" key="3">
    <source>
        <dbReference type="Proteomes" id="UP001049518"/>
    </source>
</evidence>
<accession>A0ABX8QS16</accession>
<feature type="region of interest" description="Disordered" evidence="1">
    <location>
        <begin position="554"/>
        <end position="577"/>
    </location>
</feature>
<reference evidence="2" key="1">
    <citation type="submission" date="2020-07" db="EMBL/GenBank/DDBJ databases">
        <authorList>
            <person name="Tarantini F.S."/>
            <person name="Hong K.W."/>
            <person name="Chan K.G."/>
        </authorList>
    </citation>
    <scope>NUCLEOTIDE SEQUENCE</scope>
    <source>
        <strain evidence="2">32-07</strain>
    </source>
</reference>
<organism evidence="2 3">
    <name type="scientific">Actinomadura graeca</name>
    <dbReference type="NCBI Taxonomy" id="2750812"/>
    <lineage>
        <taxon>Bacteria</taxon>
        <taxon>Bacillati</taxon>
        <taxon>Actinomycetota</taxon>
        <taxon>Actinomycetes</taxon>
        <taxon>Streptosporangiales</taxon>
        <taxon>Thermomonosporaceae</taxon>
        <taxon>Actinomadura</taxon>
    </lineage>
</organism>
<dbReference type="InterPro" id="IPR036525">
    <property type="entry name" value="Tubulin/FtsZ_GTPase_sf"/>
</dbReference>